<name>A0ABS8P7A9_9PSEU</name>
<feature type="domain" description="Luciferase-like" evidence="2">
    <location>
        <begin position="3"/>
        <end position="323"/>
    </location>
</feature>
<reference evidence="3 4" key="1">
    <citation type="submission" date="2021-11" db="EMBL/GenBank/DDBJ databases">
        <title>Draft genome sequence of Actinomycetospora sp. SF1 isolated from the rhizosphere soil.</title>
        <authorList>
            <person name="Duangmal K."/>
            <person name="Chantavorakit T."/>
        </authorList>
    </citation>
    <scope>NUCLEOTIDE SEQUENCE [LARGE SCALE GENOMIC DNA]</scope>
    <source>
        <strain evidence="3 4">TBRC 5722</strain>
    </source>
</reference>
<dbReference type="InterPro" id="IPR011251">
    <property type="entry name" value="Luciferase-like_dom"/>
</dbReference>
<dbReference type="InterPro" id="IPR050564">
    <property type="entry name" value="F420-G6PD/mer"/>
</dbReference>
<dbReference type="PANTHER" id="PTHR43244">
    <property type="match status" value="1"/>
</dbReference>
<comment type="caution">
    <text evidence="3">The sequence shown here is derived from an EMBL/GenBank/DDBJ whole genome shotgun (WGS) entry which is preliminary data.</text>
</comment>
<dbReference type="InterPro" id="IPR036661">
    <property type="entry name" value="Luciferase-like_sf"/>
</dbReference>
<dbReference type="Proteomes" id="UP001199469">
    <property type="component" value="Unassembled WGS sequence"/>
</dbReference>
<dbReference type="RefSeq" id="WP_230733509.1">
    <property type="nucleotide sequence ID" value="NZ_JAJNDB010000002.1"/>
</dbReference>
<gene>
    <name evidence="3" type="ORF">LQ327_11575</name>
</gene>
<evidence type="ECO:0000313" key="4">
    <source>
        <dbReference type="Proteomes" id="UP001199469"/>
    </source>
</evidence>
<dbReference type="PANTHER" id="PTHR43244:SF1">
    <property type="entry name" value="5,10-METHYLENETETRAHYDROMETHANOPTERIN REDUCTASE"/>
    <property type="match status" value="1"/>
</dbReference>
<evidence type="ECO:0000256" key="1">
    <source>
        <dbReference type="ARBA" id="ARBA00023002"/>
    </source>
</evidence>
<evidence type="ECO:0000259" key="2">
    <source>
        <dbReference type="Pfam" id="PF00296"/>
    </source>
</evidence>
<dbReference type="Pfam" id="PF00296">
    <property type="entry name" value="Bac_luciferase"/>
    <property type="match status" value="1"/>
</dbReference>
<sequence>MRIGMGLNYSGGFEETMAELAEHEKAGLDIVFVPEAYSYDAVSQLGFIAARTERVQIASGILQIYTRTPTLTAMTAAGLDYVSGGRFTLGLGASGPQVIEGFHGVRYDAPLGRTREIIDICRQVWRRERLEHQGKNYTIPLPPEQGTGLGKPLKLINHPVRESIPIVVAALGPKNVTLVAEKADGWQPIFFVPEKAQEVWGDSLAAGLAKREAGLKPLEVYLQTSFCITEDEATATAMLDGMRHFVALYVGGMGARGQNFYNDVACRYGFVDEAKSIQDLYLDGRKDEAAAAVPEELLKAISLIGPRSYVAERMAAFAEAGVTTLNLTPLGGTPADRVALTGAAKEIAAGL</sequence>
<organism evidence="3 4">
    <name type="scientific">Actinomycetospora endophytica</name>
    <dbReference type="NCBI Taxonomy" id="2291215"/>
    <lineage>
        <taxon>Bacteria</taxon>
        <taxon>Bacillati</taxon>
        <taxon>Actinomycetota</taxon>
        <taxon>Actinomycetes</taxon>
        <taxon>Pseudonocardiales</taxon>
        <taxon>Pseudonocardiaceae</taxon>
        <taxon>Actinomycetospora</taxon>
    </lineage>
</organism>
<dbReference type="InterPro" id="IPR019951">
    <property type="entry name" value="F420_OxRdatse_Rv3520c_pred"/>
</dbReference>
<dbReference type="SUPFAM" id="SSF51679">
    <property type="entry name" value="Bacterial luciferase-like"/>
    <property type="match status" value="1"/>
</dbReference>
<dbReference type="NCBIfam" id="TIGR03559">
    <property type="entry name" value="F420_Rv3520c"/>
    <property type="match status" value="1"/>
</dbReference>
<dbReference type="CDD" id="cd01097">
    <property type="entry name" value="Tetrahydromethanopterin_reductase"/>
    <property type="match status" value="1"/>
</dbReference>
<proteinExistence type="predicted"/>
<accession>A0ABS8P7A9</accession>
<dbReference type="Gene3D" id="3.20.20.30">
    <property type="entry name" value="Luciferase-like domain"/>
    <property type="match status" value="1"/>
</dbReference>
<protein>
    <submittedName>
        <fullName evidence="3">LLM class F420-dependent oxidoreductase</fullName>
    </submittedName>
</protein>
<keyword evidence="1" id="KW-0560">Oxidoreductase</keyword>
<keyword evidence="4" id="KW-1185">Reference proteome</keyword>
<evidence type="ECO:0000313" key="3">
    <source>
        <dbReference type="EMBL" id="MCD2194014.1"/>
    </source>
</evidence>
<dbReference type="EMBL" id="JAJNDB010000002">
    <property type="protein sequence ID" value="MCD2194014.1"/>
    <property type="molecule type" value="Genomic_DNA"/>
</dbReference>